<name>A0A0P1APH0_PLAHL</name>
<feature type="region of interest" description="Disordered" evidence="1">
    <location>
        <begin position="149"/>
        <end position="192"/>
    </location>
</feature>
<keyword evidence="3" id="KW-1185">Reference proteome</keyword>
<evidence type="ECO:0000313" key="2">
    <source>
        <dbReference type="EMBL" id="CEG43013.1"/>
    </source>
</evidence>
<evidence type="ECO:0000313" key="3">
    <source>
        <dbReference type="Proteomes" id="UP000054928"/>
    </source>
</evidence>
<sequence length="192" mass="21682">MEHLRVFGSTGYARVEDGKLKGYRVYDLESNRLKLSRSLRLDKREVSGIYDTAVPNHSTIVPVTKEVDDLVQHEDVQPWVEPTVDEPLPPAEEGLGGDDVKMQEVEAEPSSTSRELMTYRRSSRLTTGDNMVFHPWTDRACQAETPMLLLNDGSPNHESVIAESTSNDEYPSTNSDPDNDDHFWPPSPKRRA</sequence>
<proteinExistence type="predicted"/>
<dbReference type="AlphaFoldDB" id="A0A0P1APH0"/>
<reference evidence="3" key="1">
    <citation type="submission" date="2014-09" db="EMBL/GenBank/DDBJ databases">
        <authorList>
            <person name="Sharma Rahul"/>
            <person name="Thines Marco"/>
        </authorList>
    </citation>
    <scope>NUCLEOTIDE SEQUENCE [LARGE SCALE GENOMIC DNA]</scope>
</reference>
<dbReference type="EMBL" id="CCYD01000653">
    <property type="protein sequence ID" value="CEG43013.1"/>
    <property type="molecule type" value="Genomic_DNA"/>
</dbReference>
<evidence type="ECO:0000256" key="1">
    <source>
        <dbReference type="SAM" id="MobiDB-lite"/>
    </source>
</evidence>
<feature type="compositionally biased region" description="Polar residues" evidence="1">
    <location>
        <begin position="153"/>
        <end position="176"/>
    </location>
</feature>
<dbReference type="OrthoDB" id="183623at2759"/>
<dbReference type="Proteomes" id="UP000054928">
    <property type="component" value="Unassembled WGS sequence"/>
</dbReference>
<protein>
    <submittedName>
        <fullName evidence="2">Uncharacterized protein</fullName>
    </submittedName>
</protein>
<dbReference type="RefSeq" id="XP_024579382.1">
    <property type="nucleotide sequence ID" value="XM_024728957.1"/>
</dbReference>
<dbReference type="GeneID" id="36408293"/>
<accession>A0A0P1APH0</accession>
<organism evidence="2 3">
    <name type="scientific">Plasmopara halstedii</name>
    <name type="common">Downy mildew of sunflower</name>
    <dbReference type="NCBI Taxonomy" id="4781"/>
    <lineage>
        <taxon>Eukaryota</taxon>
        <taxon>Sar</taxon>
        <taxon>Stramenopiles</taxon>
        <taxon>Oomycota</taxon>
        <taxon>Peronosporomycetes</taxon>
        <taxon>Peronosporales</taxon>
        <taxon>Peronosporaceae</taxon>
        <taxon>Plasmopara</taxon>
    </lineage>
</organism>